<dbReference type="GO" id="GO:0048544">
    <property type="term" value="P:recognition of pollen"/>
    <property type="evidence" value="ECO:0007669"/>
    <property type="project" value="InterPro"/>
</dbReference>
<feature type="domain" description="Protein kinase" evidence="4">
    <location>
        <begin position="489"/>
        <end position="647"/>
    </location>
</feature>
<evidence type="ECO:0000256" key="3">
    <source>
        <dbReference type="SAM" id="SignalP"/>
    </source>
</evidence>
<feature type="chain" id="PRO_5042944302" evidence="3">
    <location>
        <begin position="19"/>
        <end position="647"/>
    </location>
</feature>
<accession>A0AAP0NS58</accession>
<dbReference type="InterPro" id="IPR003609">
    <property type="entry name" value="Pan_app"/>
</dbReference>
<organism evidence="7 8">
    <name type="scientific">Stephania japonica</name>
    <dbReference type="NCBI Taxonomy" id="461633"/>
    <lineage>
        <taxon>Eukaryota</taxon>
        <taxon>Viridiplantae</taxon>
        <taxon>Streptophyta</taxon>
        <taxon>Embryophyta</taxon>
        <taxon>Tracheophyta</taxon>
        <taxon>Spermatophyta</taxon>
        <taxon>Magnoliopsida</taxon>
        <taxon>Ranunculales</taxon>
        <taxon>Menispermaceae</taxon>
        <taxon>Menispermoideae</taxon>
        <taxon>Cissampelideae</taxon>
        <taxon>Stephania</taxon>
    </lineage>
</organism>
<dbReference type="Pfam" id="PF00954">
    <property type="entry name" value="S_locus_glycop"/>
    <property type="match status" value="1"/>
</dbReference>
<dbReference type="PROSITE" id="PS50011">
    <property type="entry name" value="PROTEIN_KINASE_DOM"/>
    <property type="match status" value="1"/>
</dbReference>
<evidence type="ECO:0000259" key="4">
    <source>
        <dbReference type="PROSITE" id="PS50011"/>
    </source>
</evidence>
<keyword evidence="1 3" id="KW-0732">Signal</keyword>
<dbReference type="PANTHER" id="PTHR32444">
    <property type="entry name" value="BULB-TYPE LECTIN DOMAIN-CONTAINING PROTEIN"/>
    <property type="match status" value="1"/>
</dbReference>
<feature type="domain" description="Bulb-type lectin" evidence="5">
    <location>
        <begin position="20"/>
        <end position="149"/>
    </location>
</feature>
<dbReference type="PROSITE" id="PS50927">
    <property type="entry name" value="BULB_LECTIN"/>
    <property type="match status" value="1"/>
</dbReference>
<dbReference type="InterPro" id="IPR001480">
    <property type="entry name" value="Bulb-type_lectin_dom"/>
</dbReference>
<dbReference type="GO" id="GO:0004713">
    <property type="term" value="F:protein tyrosine kinase activity"/>
    <property type="evidence" value="ECO:0007669"/>
    <property type="project" value="InterPro"/>
</dbReference>
<dbReference type="SMART" id="SM00108">
    <property type="entry name" value="B_lectin"/>
    <property type="match status" value="1"/>
</dbReference>
<evidence type="ECO:0000313" key="8">
    <source>
        <dbReference type="Proteomes" id="UP001417504"/>
    </source>
</evidence>
<dbReference type="Pfam" id="PF07714">
    <property type="entry name" value="PK_Tyr_Ser-Thr"/>
    <property type="match status" value="1"/>
</dbReference>
<dbReference type="InterPro" id="IPR001245">
    <property type="entry name" value="Ser-Thr/Tyr_kinase_cat_dom"/>
</dbReference>
<dbReference type="SMART" id="SM00473">
    <property type="entry name" value="PAN_AP"/>
    <property type="match status" value="1"/>
</dbReference>
<dbReference type="InterPro" id="IPR011009">
    <property type="entry name" value="Kinase-like_dom_sf"/>
</dbReference>
<feature type="domain" description="Apple" evidence="6">
    <location>
        <begin position="349"/>
        <end position="424"/>
    </location>
</feature>
<name>A0AAP0NS58_9MAGN</name>
<dbReference type="AlphaFoldDB" id="A0AAP0NS58"/>
<comment type="caution">
    <text evidence="7">The sequence shown here is derived from an EMBL/GenBank/DDBJ whole genome shotgun (WGS) entry which is preliminary data.</text>
</comment>
<dbReference type="SMART" id="SM00219">
    <property type="entry name" value="TyrKc"/>
    <property type="match status" value="1"/>
</dbReference>
<evidence type="ECO:0000313" key="7">
    <source>
        <dbReference type="EMBL" id="KAK9116139.1"/>
    </source>
</evidence>
<reference evidence="7 8" key="1">
    <citation type="submission" date="2024-01" db="EMBL/GenBank/DDBJ databases">
        <title>Genome assemblies of Stephania.</title>
        <authorList>
            <person name="Yang L."/>
        </authorList>
    </citation>
    <scope>NUCLEOTIDE SEQUENCE [LARGE SCALE GENOMIC DNA]</scope>
    <source>
        <strain evidence="7">QJT</strain>
        <tissue evidence="7">Leaf</tissue>
    </source>
</reference>
<dbReference type="SUPFAM" id="SSF51110">
    <property type="entry name" value="alpha-D-mannose-specific plant lectins"/>
    <property type="match status" value="1"/>
</dbReference>
<feature type="signal peptide" evidence="3">
    <location>
        <begin position="1"/>
        <end position="18"/>
    </location>
</feature>
<dbReference type="InterPro" id="IPR000858">
    <property type="entry name" value="S_locus_glycoprot_dom"/>
</dbReference>
<dbReference type="Pfam" id="PF08276">
    <property type="entry name" value="PAN_2"/>
    <property type="match status" value="1"/>
</dbReference>
<sequence length="647" mass="72423">MLAPTIVVLSLILSSSAATVDVLTQGQVMNSSQTIISNGSIFELGFFSFGLGNSRTQKRFYLGIWYKQASANSNRTIVWVANRDKPIISNYSSCFLTINNDGNLAIFDRAISIPITSLPSTTNVTATLLDSGNFVLRQNRGDGTNASSLLWQSFDYPTDTSLPGVRIEYNRKTGKTYKLTSWKSPDDPSPGHYSLLLDTERMAQFLILNGSQPLWTSGAWNGHNFRYSPEMAWTRRLYTFNYYSNGSESYFLVNNVLSNESVLLTRYVMDISGKIQQFTWVESSQSWVKYWEQPKQQCNVYSYCGSNSICDKGHYPYCKCLEGFRPQNLRDWNGGNWSSGCGRRSALQCGDQDGFLIMKNMSLPLDPKVLQLQSAADCKSSCFGTCACNAYAYSNNQCLVWHGSLFNVRQADYDGEDLLLKLPAFEIKNYEAGRADTDLDLMLFDFTTKTKPTKRELLKPRNSTVKDEIWDVELPFFSFSSICTATNNFSNANKIGQGGFGPVYKGTLQSGHVVAVKRLSARSCQGLEELKNETTLIAKLQHRNLVKLLGCCIEDERELELVDQYLIFSSSSFPTSPTKYIQLALLCVQEKPSDRPTMSEVNAMLSSDSVTLPLPKQPAFCFDRGMVLSSGEKPYSINDITVSLTAR</sequence>
<dbReference type="GO" id="GO:0005524">
    <property type="term" value="F:ATP binding"/>
    <property type="evidence" value="ECO:0007669"/>
    <property type="project" value="InterPro"/>
</dbReference>
<dbReference type="SUPFAM" id="SSF56112">
    <property type="entry name" value="Protein kinase-like (PK-like)"/>
    <property type="match status" value="1"/>
</dbReference>
<keyword evidence="2" id="KW-1015">Disulfide bond</keyword>
<dbReference type="InterPro" id="IPR000719">
    <property type="entry name" value="Prot_kinase_dom"/>
</dbReference>
<proteinExistence type="predicted"/>
<evidence type="ECO:0000256" key="1">
    <source>
        <dbReference type="ARBA" id="ARBA00022729"/>
    </source>
</evidence>
<protein>
    <submittedName>
        <fullName evidence="7">Uncharacterized protein</fullName>
    </submittedName>
</protein>
<dbReference type="Pfam" id="PF01453">
    <property type="entry name" value="B_lectin"/>
    <property type="match status" value="1"/>
</dbReference>
<dbReference type="PROSITE" id="PS50948">
    <property type="entry name" value="PAN"/>
    <property type="match status" value="1"/>
</dbReference>
<dbReference type="InterPro" id="IPR020635">
    <property type="entry name" value="Tyr_kinase_cat_dom"/>
</dbReference>
<gene>
    <name evidence="7" type="ORF">Sjap_015086</name>
</gene>
<dbReference type="Gene3D" id="2.90.10.10">
    <property type="entry name" value="Bulb-type lectin domain"/>
    <property type="match status" value="1"/>
</dbReference>
<dbReference type="CDD" id="cd00028">
    <property type="entry name" value="B_lectin"/>
    <property type="match status" value="1"/>
</dbReference>
<keyword evidence="8" id="KW-1185">Reference proteome</keyword>
<dbReference type="PANTHER" id="PTHR32444:SF247">
    <property type="entry name" value="OS01G0958200 PROTEIN"/>
    <property type="match status" value="1"/>
</dbReference>
<dbReference type="Gene3D" id="3.30.200.20">
    <property type="entry name" value="Phosphorylase Kinase, domain 1"/>
    <property type="match status" value="1"/>
</dbReference>
<dbReference type="CDD" id="cd01098">
    <property type="entry name" value="PAN_AP_plant"/>
    <property type="match status" value="1"/>
</dbReference>
<dbReference type="Proteomes" id="UP001417504">
    <property type="component" value="Unassembled WGS sequence"/>
</dbReference>
<dbReference type="InterPro" id="IPR036426">
    <property type="entry name" value="Bulb-type_lectin_dom_sf"/>
</dbReference>
<evidence type="ECO:0000256" key="2">
    <source>
        <dbReference type="ARBA" id="ARBA00023157"/>
    </source>
</evidence>
<evidence type="ECO:0000259" key="6">
    <source>
        <dbReference type="PROSITE" id="PS50948"/>
    </source>
</evidence>
<dbReference type="FunFam" id="3.30.200.20:FF:000951">
    <property type="entry name" value="Uncharacterized protein"/>
    <property type="match status" value="1"/>
</dbReference>
<dbReference type="EMBL" id="JBBNAE010000006">
    <property type="protein sequence ID" value="KAK9116139.1"/>
    <property type="molecule type" value="Genomic_DNA"/>
</dbReference>
<evidence type="ECO:0000259" key="5">
    <source>
        <dbReference type="PROSITE" id="PS50927"/>
    </source>
</evidence>